<dbReference type="InterPro" id="IPR017439">
    <property type="entry name" value="Amidohydrolase"/>
</dbReference>
<dbReference type="GO" id="GO:0005783">
    <property type="term" value="C:endoplasmic reticulum"/>
    <property type="evidence" value="ECO:0007669"/>
    <property type="project" value="TreeGrafter"/>
</dbReference>
<evidence type="ECO:0000313" key="2">
    <source>
        <dbReference type="Proteomes" id="UP000639772"/>
    </source>
</evidence>
<accession>A0A835VJZ3</accession>
<dbReference type="GO" id="GO:0009850">
    <property type="term" value="P:auxin metabolic process"/>
    <property type="evidence" value="ECO:0007669"/>
    <property type="project" value="TreeGrafter"/>
</dbReference>
<organism evidence="1 2">
    <name type="scientific">Vanilla planifolia</name>
    <name type="common">Vanilla</name>
    <dbReference type="NCBI Taxonomy" id="51239"/>
    <lineage>
        <taxon>Eukaryota</taxon>
        <taxon>Viridiplantae</taxon>
        <taxon>Streptophyta</taxon>
        <taxon>Embryophyta</taxon>
        <taxon>Tracheophyta</taxon>
        <taxon>Spermatophyta</taxon>
        <taxon>Magnoliopsida</taxon>
        <taxon>Liliopsida</taxon>
        <taxon>Asparagales</taxon>
        <taxon>Orchidaceae</taxon>
        <taxon>Vanilloideae</taxon>
        <taxon>Vanilleae</taxon>
        <taxon>Vanilla</taxon>
    </lineage>
</organism>
<protein>
    <submittedName>
        <fullName evidence="1">Uncharacterized protein</fullName>
    </submittedName>
</protein>
<reference evidence="1 2" key="1">
    <citation type="journal article" date="2020" name="Nat. Food">
        <title>A phased Vanilla planifolia genome enables genetic improvement of flavour and production.</title>
        <authorList>
            <person name="Hasing T."/>
            <person name="Tang H."/>
            <person name="Brym M."/>
            <person name="Khazi F."/>
            <person name="Huang T."/>
            <person name="Chambers A.H."/>
        </authorList>
    </citation>
    <scope>NUCLEOTIDE SEQUENCE [LARGE SCALE GENOMIC DNA]</scope>
    <source>
        <tissue evidence="1">Leaf</tissue>
    </source>
</reference>
<comment type="caution">
    <text evidence="1">The sequence shown here is derived from an EMBL/GenBank/DDBJ whole genome shotgun (WGS) entry which is preliminary data.</text>
</comment>
<proteinExistence type="predicted"/>
<dbReference type="Gene3D" id="3.30.70.360">
    <property type="match status" value="1"/>
</dbReference>
<dbReference type="PANTHER" id="PTHR11014:SF63">
    <property type="entry name" value="METALLOPEPTIDASE, PUTATIVE (AFU_ORTHOLOGUE AFUA_6G09600)-RELATED"/>
    <property type="match status" value="1"/>
</dbReference>
<dbReference type="OrthoDB" id="1691084at2759"/>
<name>A0A835VJZ3_VANPL</name>
<dbReference type="GO" id="GO:0010179">
    <property type="term" value="F:IAA-Ala conjugate hydrolase activity"/>
    <property type="evidence" value="ECO:0007669"/>
    <property type="project" value="TreeGrafter"/>
</dbReference>
<evidence type="ECO:0000313" key="1">
    <source>
        <dbReference type="EMBL" id="KAG0501697.1"/>
    </source>
</evidence>
<dbReference type="AlphaFoldDB" id="A0A835VJZ3"/>
<dbReference type="SUPFAM" id="SSF53187">
    <property type="entry name" value="Zn-dependent exopeptidases"/>
    <property type="match status" value="1"/>
</dbReference>
<dbReference type="PANTHER" id="PTHR11014">
    <property type="entry name" value="PEPTIDASE M20 FAMILY MEMBER"/>
    <property type="match status" value="1"/>
</dbReference>
<dbReference type="EMBL" id="JADCNM010000001">
    <property type="protein sequence ID" value="KAG0501697.1"/>
    <property type="molecule type" value="Genomic_DNA"/>
</dbReference>
<dbReference type="Gene3D" id="3.40.630.10">
    <property type="entry name" value="Zn peptidases"/>
    <property type="match status" value="1"/>
</dbReference>
<dbReference type="Proteomes" id="UP000639772">
    <property type="component" value="Chromosome 1"/>
</dbReference>
<gene>
    <name evidence="1" type="ORF">HPP92_001769</name>
</gene>
<sequence length="117" mass="12188">MSLLFSVTYAEDFACGIIKLVFQPGEEGYGGASYILEEGALDDVEAIFVFMFTSLFPTGSISSSPGSLLGAADYFEATIKGEGGHAAAPHKTLDPILTAASVLVSSNNSSPEKNRSS</sequence>